<dbReference type="EMBL" id="LKEU01000027">
    <property type="protein sequence ID" value="OFV70807.1"/>
    <property type="molecule type" value="Genomic_DNA"/>
</dbReference>
<dbReference type="OrthoDB" id="9814075at2"/>
<dbReference type="Proteomes" id="UP000176244">
    <property type="component" value="Unassembled WGS sequence"/>
</dbReference>
<protein>
    <submittedName>
        <fullName evidence="4">Nitroreductase family protein</fullName>
    </submittedName>
</protein>
<reference evidence="4 5" key="1">
    <citation type="submission" date="2015-09" db="EMBL/GenBank/DDBJ databases">
        <title>Genome sequence of Acetobacterium wieringae DSM 1911.</title>
        <authorList>
            <person name="Poehlein A."/>
            <person name="Bengelsdorf F.R."/>
            <person name="Schiel-Bengelsdorf B."/>
            <person name="Duerre P."/>
            <person name="Daniel R."/>
        </authorList>
    </citation>
    <scope>NUCLEOTIDE SEQUENCE [LARGE SCALE GENOMIC DNA]</scope>
    <source>
        <strain evidence="4 5">DSM 1911</strain>
    </source>
</reference>
<dbReference type="PANTHER" id="PTHR43673">
    <property type="entry name" value="NAD(P)H NITROREDUCTASE YDGI-RELATED"/>
    <property type="match status" value="1"/>
</dbReference>
<comment type="caution">
    <text evidence="4">The sequence shown here is derived from an EMBL/GenBank/DDBJ whole genome shotgun (WGS) entry which is preliminary data.</text>
</comment>
<keyword evidence="2" id="KW-0560">Oxidoreductase</keyword>
<dbReference type="Pfam" id="PF14512">
    <property type="entry name" value="TM1586_NiRdase"/>
    <property type="match status" value="1"/>
</dbReference>
<dbReference type="InterPro" id="IPR029478">
    <property type="entry name" value="TM1586_NiRdase"/>
</dbReference>
<dbReference type="RefSeq" id="WP_070370722.1">
    <property type="nucleotide sequence ID" value="NZ_CP097897.1"/>
</dbReference>
<feature type="domain" description="Putative nitroreductase TM1586" evidence="3">
    <location>
        <begin position="8"/>
        <end position="247"/>
    </location>
</feature>
<dbReference type="Gene3D" id="3.40.109.30">
    <property type="entry name" value="putative nitroreductase (tm1586), domain 2"/>
    <property type="match status" value="1"/>
</dbReference>
<dbReference type="SUPFAM" id="SSF55469">
    <property type="entry name" value="FMN-dependent nitroreductase-like"/>
    <property type="match status" value="1"/>
</dbReference>
<sequence length="280" mass="31561">MKIKFPVEETVKKRYSVRNYQERVIEADKISAIAAFIKTLHNPFGPTVTFHTLDIKANQTSQKLGTYGVIKGASHYIGATITPEPMALEALGYEFEALVLYLADQGLGSCWLGGTFDRRSFSTAMHIDDGELFPIISPYGYAAEHKHFKEKAMRKLIKADQRKNWPQLFFKDDFQTPLTEATAGDLAFALEMVRLGPSASNKQPWRIVLLDGNCHFYEAKEPGYSKAFAYDIQRVDLGIAAAHFDFATQEGNINGHFVTTAAPELTLPQHLEYVFSWIRE</sequence>
<gene>
    <name evidence="4" type="ORF">ACWI_13930</name>
</gene>
<dbReference type="STRING" id="52694.ACWI_13930"/>
<dbReference type="InterPro" id="IPR000415">
    <property type="entry name" value="Nitroreductase-like"/>
</dbReference>
<comment type="similarity">
    <text evidence="1">Belongs to the nitroreductase family.</text>
</comment>
<evidence type="ECO:0000256" key="2">
    <source>
        <dbReference type="ARBA" id="ARBA00023002"/>
    </source>
</evidence>
<dbReference type="PANTHER" id="PTHR43673:SF10">
    <property type="entry name" value="NADH DEHYDROGENASE_NAD(P)H NITROREDUCTASE XCC3605-RELATED"/>
    <property type="match status" value="1"/>
</dbReference>
<dbReference type="Gene3D" id="3.40.109.10">
    <property type="entry name" value="NADH Oxidase"/>
    <property type="match status" value="1"/>
</dbReference>
<evidence type="ECO:0000313" key="4">
    <source>
        <dbReference type="EMBL" id="OFV70807.1"/>
    </source>
</evidence>
<dbReference type="AlphaFoldDB" id="A0A1F2PHL0"/>
<dbReference type="GO" id="GO:0016491">
    <property type="term" value="F:oxidoreductase activity"/>
    <property type="evidence" value="ECO:0007669"/>
    <property type="project" value="UniProtKB-KW"/>
</dbReference>
<evidence type="ECO:0000259" key="3">
    <source>
        <dbReference type="Pfam" id="PF14512"/>
    </source>
</evidence>
<organism evidence="4 5">
    <name type="scientific">Acetobacterium wieringae</name>
    <dbReference type="NCBI Taxonomy" id="52694"/>
    <lineage>
        <taxon>Bacteria</taxon>
        <taxon>Bacillati</taxon>
        <taxon>Bacillota</taxon>
        <taxon>Clostridia</taxon>
        <taxon>Eubacteriales</taxon>
        <taxon>Eubacteriaceae</taxon>
        <taxon>Acetobacterium</taxon>
    </lineage>
</organism>
<accession>A0A1F2PHL0</accession>
<proteinExistence type="inferred from homology"/>
<evidence type="ECO:0000256" key="1">
    <source>
        <dbReference type="ARBA" id="ARBA00007118"/>
    </source>
</evidence>
<evidence type="ECO:0000313" key="5">
    <source>
        <dbReference type="Proteomes" id="UP000176244"/>
    </source>
</evidence>
<name>A0A1F2PHL0_9FIRM</name>